<dbReference type="PROSITE" id="PS00092">
    <property type="entry name" value="N6_MTASE"/>
    <property type="match status" value="1"/>
</dbReference>
<dbReference type="PIRSF" id="PIRSF015855">
    <property type="entry name" value="TypeIII_Mtase_mKpnI"/>
    <property type="match status" value="1"/>
</dbReference>
<evidence type="ECO:0000256" key="6">
    <source>
        <dbReference type="ARBA" id="ARBA00047942"/>
    </source>
</evidence>
<evidence type="ECO:0000256" key="3">
    <source>
        <dbReference type="ARBA" id="ARBA00022603"/>
    </source>
</evidence>
<keyword evidence="5" id="KW-0949">S-adenosyl-L-methionine</keyword>
<gene>
    <name evidence="8" type="ORF">GCM10007939_01440</name>
</gene>
<dbReference type="InterPro" id="IPR002941">
    <property type="entry name" value="DNA_methylase_N4/N6"/>
</dbReference>
<keyword evidence="4" id="KW-0808">Transferase</keyword>
<comment type="caution">
    <text evidence="8">The sequence shown here is derived from an EMBL/GenBank/DDBJ whole genome shotgun (WGS) entry which is preliminary data.</text>
</comment>
<comment type="catalytic activity">
    <reaction evidence="6">
        <text>a 2'-deoxyadenosine in DNA + S-adenosyl-L-methionine = an N(6)-methyl-2'-deoxyadenosine in DNA + S-adenosyl-L-homocysteine + H(+)</text>
        <dbReference type="Rhea" id="RHEA:15197"/>
        <dbReference type="Rhea" id="RHEA-COMP:12418"/>
        <dbReference type="Rhea" id="RHEA-COMP:12419"/>
        <dbReference type="ChEBI" id="CHEBI:15378"/>
        <dbReference type="ChEBI" id="CHEBI:57856"/>
        <dbReference type="ChEBI" id="CHEBI:59789"/>
        <dbReference type="ChEBI" id="CHEBI:90615"/>
        <dbReference type="ChEBI" id="CHEBI:90616"/>
        <dbReference type="EC" id="2.1.1.72"/>
    </reaction>
</comment>
<accession>A0ABQ5VRR4</accession>
<evidence type="ECO:0000256" key="1">
    <source>
        <dbReference type="ARBA" id="ARBA00006594"/>
    </source>
</evidence>
<sequence>MKNITTKDGQSADLIGENIEHMKQLFPDAFSENGVDFDVLRQLLGDASVLDEGEEKYGLNWHGKKKARQIALTPSMGTLLPCVDESVDWDTTQNLFIEGDNLEVLKLLQKSYANKVKLIYIDPPYNTGNEFVYPDNYQDNLDTYLKYTGQKGEQGLKLTSNTETGGRKHTNWLNMMYPRLKLAKNLLSSDGLIFVSIDDNEQEKLKEICSEIFGSENFVSCLVWEKKKKGTFLSNSITSVKEYVLVYCKNAHEFNGLIGEINSSEETYPCINASNKRSQIIVPSGILSKYREKNFRLEKGSVISASTMDLILHSDLVVRDGVLAEELIIEGNWRYKQEAMKEFAENGELYLTQDLYLRRIVKDPRRKTLKDLLPRVGDDSDASFKEINVSNLFADGWGSNEDGEEELRTLLGQKGLLEFPKPRKLIEKLIASVRDDEMIVLDFFAGSGVTAHAVMDLNSRENSTISSIVVQLPEKTDEGSAAFDAGYLTISDLAKERIRRAANKIQDENPDYKGDLGFKVFKLAESNIRAWNPDRTDLEETLLSHQEHLLEGRTEQDLLYELLLKRGVDLAVPIETREVAGKTIYSIGAGVLFACLDPSLSTDEIELVAEGILAWQKELDPEADTHVFFRDSAFNNDNVAKTNMVAILEQNGITHVRSL</sequence>
<evidence type="ECO:0000256" key="5">
    <source>
        <dbReference type="ARBA" id="ARBA00022691"/>
    </source>
</evidence>
<proteinExistence type="inferred from homology"/>
<protein>
    <recommendedName>
        <fullName evidence="2">site-specific DNA-methyltransferase (adenine-specific)</fullName>
        <ecNumber evidence="2">2.1.1.72</ecNumber>
    </recommendedName>
</protein>
<reference evidence="9" key="1">
    <citation type="journal article" date="2019" name="Int. J. Syst. Evol. Microbiol.">
        <title>The Global Catalogue of Microorganisms (GCM) 10K type strain sequencing project: providing services to taxonomists for standard genome sequencing and annotation.</title>
        <authorList>
            <consortium name="The Broad Institute Genomics Platform"/>
            <consortium name="The Broad Institute Genome Sequencing Center for Infectious Disease"/>
            <person name="Wu L."/>
            <person name="Ma J."/>
        </authorList>
    </citation>
    <scope>NUCLEOTIDE SEQUENCE [LARGE SCALE GENOMIC DNA]</scope>
    <source>
        <strain evidence="9">NBRC 110140</strain>
    </source>
</reference>
<dbReference type="RefSeq" id="WP_284375184.1">
    <property type="nucleotide sequence ID" value="NZ_BSNN01000001.1"/>
</dbReference>
<dbReference type="EC" id="2.1.1.72" evidence="2"/>
<feature type="domain" description="DNA methylase N-4/N-6" evidence="7">
    <location>
        <begin position="116"/>
        <end position="459"/>
    </location>
</feature>
<dbReference type="Proteomes" id="UP001156694">
    <property type="component" value="Unassembled WGS sequence"/>
</dbReference>
<comment type="similarity">
    <text evidence="1">Belongs to the N(4)/N(6)-methyltransferase family.</text>
</comment>
<keyword evidence="9" id="KW-1185">Reference proteome</keyword>
<dbReference type="EMBL" id="BSNN01000001">
    <property type="protein sequence ID" value="GLQ33861.1"/>
    <property type="molecule type" value="Genomic_DNA"/>
</dbReference>
<evidence type="ECO:0000259" key="7">
    <source>
        <dbReference type="Pfam" id="PF01555"/>
    </source>
</evidence>
<dbReference type="SUPFAM" id="SSF53335">
    <property type="entry name" value="S-adenosyl-L-methionine-dependent methyltransferases"/>
    <property type="match status" value="1"/>
</dbReference>
<evidence type="ECO:0000256" key="4">
    <source>
        <dbReference type="ARBA" id="ARBA00022679"/>
    </source>
</evidence>
<evidence type="ECO:0000313" key="8">
    <source>
        <dbReference type="EMBL" id="GLQ33861.1"/>
    </source>
</evidence>
<evidence type="ECO:0000256" key="2">
    <source>
        <dbReference type="ARBA" id="ARBA00011900"/>
    </source>
</evidence>
<dbReference type="Gene3D" id="3.40.50.150">
    <property type="entry name" value="Vaccinia Virus protein VP39"/>
    <property type="match status" value="1"/>
</dbReference>
<keyword evidence="3" id="KW-0489">Methyltransferase</keyword>
<name>A0ABQ5VRR4_9RHOB</name>
<dbReference type="PRINTS" id="PR00506">
    <property type="entry name" value="D21N6MTFRASE"/>
</dbReference>
<evidence type="ECO:0000313" key="9">
    <source>
        <dbReference type="Proteomes" id="UP001156694"/>
    </source>
</evidence>
<dbReference type="InterPro" id="IPR002052">
    <property type="entry name" value="DNA_methylase_N6_adenine_CS"/>
</dbReference>
<dbReference type="InterPro" id="IPR029063">
    <property type="entry name" value="SAM-dependent_MTases_sf"/>
</dbReference>
<dbReference type="Pfam" id="PF01555">
    <property type="entry name" value="N6_N4_Mtase"/>
    <property type="match status" value="1"/>
</dbReference>
<organism evidence="8 9">
    <name type="scientific">Amylibacter marinus</name>
    <dbReference type="NCBI Taxonomy" id="1475483"/>
    <lineage>
        <taxon>Bacteria</taxon>
        <taxon>Pseudomonadati</taxon>
        <taxon>Pseudomonadota</taxon>
        <taxon>Alphaproteobacteria</taxon>
        <taxon>Rhodobacterales</taxon>
        <taxon>Paracoccaceae</taxon>
        <taxon>Amylibacter</taxon>
    </lineage>
</organism>
<dbReference type="InterPro" id="IPR002295">
    <property type="entry name" value="N4/N6-MTase_EcoPI_Mod-like"/>
</dbReference>